<keyword evidence="2" id="KW-0472">Membrane</keyword>
<reference evidence="4" key="1">
    <citation type="journal article" date="2023" name="Mol. Phylogenet. Evol.">
        <title>Genome-scale phylogeny and comparative genomics of the fungal order Sordariales.</title>
        <authorList>
            <person name="Hensen N."/>
            <person name="Bonometti L."/>
            <person name="Westerberg I."/>
            <person name="Brannstrom I.O."/>
            <person name="Guillou S."/>
            <person name="Cros-Aarteil S."/>
            <person name="Calhoun S."/>
            <person name="Haridas S."/>
            <person name="Kuo A."/>
            <person name="Mondo S."/>
            <person name="Pangilinan J."/>
            <person name="Riley R."/>
            <person name="LaButti K."/>
            <person name="Andreopoulos B."/>
            <person name="Lipzen A."/>
            <person name="Chen C."/>
            <person name="Yan M."/>
            <person name="Daum C."/>
            <person name="Ng V."/>
            <person name="Clum A."/>
            <person name="Steindorff A."/>
            <person name="Ohm R.A."/>
            <person name="Martin F."/>
            <person name="Silar P."/>
            <person name="Natvig D.O."/>
            <person name="Lalanne C."/>
            <person name="Gautier V."/>
            <person name="Ament-Velasquez S.L."/>
            <person name="Kruys A."/>
            <person name="Hutchinson M.I."/>
            <person name="Powell A.J."/>
            <person name="Barry K."/>
            <person name="Miller A.N."/>
            <person name="Grigoriev I.V."/>
            <person name="Debuchy R."/>
            <person name="Gladieux P."/>
            <person name="Hiltunen Thoren M."/>
            <person name="Johannesson H."/>
        </authorList>
    </citation>
    <scope>NUCLEOTIDE SEQUENCE [LARGE SCALE GENOMIC DNA]</scope>
    <source>
        <strain evidence="4">CBS 340.73</strain>
    </source>
</reference>
<keyword evidence="4" id="KW-1185">Reference proteome</keyword>
<accession>A0AAN6S8B1</accession>
<gene>
    <name evidence="3" type="ORF">QBC46DRAFT_377277</name>
</gene>
<proteinExistence type="predicted"/>
<feature type="region of interest" description="Disordered" evidence="1">
    <location>
        <begin position="1"/>
        <end position="29"/>
    </location>
</feature>
<organism evidence="3 4">
    <name type="scientific">Diplogelasinospora grovesii</name>
    <dbReference type="NCBI Taxonomy" id="303347"/>
    <lineage>
        <taxon>Eukaryota</taxon>
        <taxon>Fungi</taxon>
        <taxon>Dikarya</taxon>
        <taxon>Ascomycota</taxon>
        <taxon>Pezizomycotina</taxon>
        <taxon>Sordariomycetes</taxon>
        <taxon>Sordariomycetidae</taxon>
        <taxon>Sordariales</taxon>
        <taxon>Diplogelasinosporaceae</taxon>
        <taxon>Diplogelasinospora</taxon>
    </lineage>
</organism>
<evidence type="ECO:0000313" key="3">
    <source>
        <dbReference type="EMBL" id="KAK3943506.1"/>
    </source>
</evidence>
<feature type="transmembrane region" description="Helical" evidence="2">
    <location>
        <begin position="188"/>
        <end position="206"/>
    </location>
</feature>
<evidence type="ECO:0000256" key="2">
    <source>
        <dbReference type="SAM" id="Phobius"/>
    </source>
</evidence>
<feature type="transmembrane region" description="Helical" evidence="2">
    <location>
        <begin position="86"/>
        <end position="105"/>
    </location>
</feature>
<feature type="compositionally biased region" description="Acidic residues" evidence="1">
    <location>
        <begin position="20"/>
        <end position="29"/>
    </location>
</feature>
<protein>
    <submittedName>
        <fullName evidence="3">Uncharacterized protein</fullName>
    </submittedName>
</protein>
<dbReference type="AlphaFoldDB" id="A0AAN6S8B1"/>
<keyword evidence="2" id="KW-0812">Transmembrane</keyword>
<name>A0AAN6S8B1_9PEZI</name>
<dbReference type="Proteomes" id="UP001303473">
    <property type="component" value="Unassembled WGS sequence"/>
</dbReference>
<feature type="transmembrane region" description="Helical" evidence="2">
    <location>
        <begin position="218"/>
        <end position="238"/>
    </location>
</feature>
<evidence type="ECO:0000313" key="4">
    <source>
        <dbReference type="Proteomes" id="UP001303473"/>
    </source>
</evidence>
<comment type="caution">
    <text evidence="3">The sequence shown here is derived from an EMBL/GenBank/DDBJ whole genome shotgun (WGS) entry which is preliminary data.</text>
</comment>
<sequence length="254" mass="28010">MDKSETGARLRRTFRASVDGGDDDTSDDLPEVMDEEEQEQLIQSLAAQNEARNVQFQQALLLVPALSCIPYVIALFSPSVIHSGSFRLLALLALSSLASTGYLIYRLPATETGIAQLDALYNTPSPSSQTAQPFRTSSDGTGIHHHVGLGQPTLDQRIWRSSKTHRRRTNSFSYDPHTNIHKTPLEQWLPYMNGVLAVVVMLFGLLKAQSHTTTYGLGNLPAIIYAIVIIAKLVMASVDPERELSGLRYEFKGV</sequence>
<dbReference type="EMBL" id="MU853765">
    <property type="protein sequence ID" value="KAK3943506.1"/>
    <property type="molecule type" value="Genomic_DNA"/>
</dbReference>
<evidence type="ECO:0000256" key="1">
    <source>
        <dbReference type="SAM" id="MobiDB-lite"/>
    </source>
</evidence>
<keyword evidence="2" id="KW-1133">Transmembrane helix</keyword>
<feature type="transmembrane region" description="Helical" evidence="2">
    <location>
        <begin position="59"/>
        <end position="80"/>
    </location>
</feature>